<dbReference type="Pfam" id="PF00512">
    <property type="entry name" value="HisKA"/>
    <property type="match status" value="1"/>
</dbReference>
<dbReference type="SUPFAM" id="SSF47384">
    <property type="entry name" value="Homodimeric domain of signal transducing histidine kinase"/>
    <property type="match status" value="1"/>
</dbReference>
<dbReference type="SMART" id="SM00304">
    <property type="entry name" value="HAMP"/>
    <property type="match status" value="1"/>
</dbReference>
<dbReference type="InterPro" id="IPR050351">
    <property type="entry name" value="BphY/WalK/GraS-like"/>
</dbReference>
<dbReference type="RefSeq" id="WP_315571149.1">
    <property type="nucleotide sequence ID" value="NZ_CP118868.1"/>
</dbReference>
<dbReference type="CDD" id="cd06225">
    <property type="entry name" value="HAMP"/>
    <property type="match status" value="1"/>
</dbReference>
<reference evidence="13 14" key="1">
    <citation type="submission" date="2023-02" db="EMBL/GenBank/DDBJ databases">
        <title>Novel Oscillospiraceae bacterial genomes.</title>
        <authorList>
            <person name="Srinivasan S."/>
            <person name="Austin M.N."/>
            <person name="Fiedler T.L."/>
            <person name="Strenk S.M."/>
            <person name="Agnew K.J."/>
            <person name="Nagana Gowda G.A."/>
            <person name="Raftery D."/>
            <person name="Beamer M.A."/>
            <person name="Achilles S.L."/>
            <person name="Wiesenfeld H.C."/>
            <person name="Fredricks D.N."/>
            <person name="Hillier S.L."/>
        </authorList>
    </citation>
    <scope>NUCLEOTIDE SEQUENCE [LARGE SCALE GENOMIC DNA]</scope>
    <source>
        <strain evidence="13 14">CHIC02 1186E3-8</strain>
    </source>
</reference>
<dbReference type="PANTHER" id="PTHR42878">
    <property type="entry name" value="TWO-COMPONENT HISTIDINE KINASE"/>
    <property type="match status" value="1"/>
</dbReference>
<keyword evidence="7" id="KW-0418">Kinase</keyword>
<dbReference type="EC" id="2.7.13.3" evidence="3"/>
<evidence type="ECO:0000256" key="4">
    <source>
        <dbReference type="ARBA" id="ARBA00022553"/>
    </source>
</evidence>
<dbReference type="CDD" id="cd00075">
    <property type="entry name" value="HATPase"/>
    <property type="match status" value="1"/>
</dbReference>
<dbReference type="PANTHER" id="PTHR42878:SF7">
    <property type="entry name" value="SENSOR HISTIDINE KINASE GLRK"/>
    <property type="match status" value="1"/>
</dbReference>
<keyword evidence="10" id="KW-0472">Membrane</keyword>
<evidence type="ECO:0000256" key="6">
    <source>
        <dbReference type="ARBA" id="ARBA00022741"/>
    </source>
</evidence>
<comment type="subcellular location">
    <subcellularLocation>
        <location evidence="2">Membrane</location>
    </subcellularLocation>
</comment>
<accession>A0ABY8C6N8</accession>
<evidence type="ECO:0000259" key="11">
    <source>
        <dbReference type="PROSITE" id="PS50109"/>
    </source>
</evidence>
<evidence type="ECO:0000256" key="3">
    <source>
        <dbReference type="ARBA" id="ARBA00012438"/>
    </source>
</evidence>
<evidence type="ECO:0000256" key="2">
    <source>
        <dbReference type="ARBA" id="ARBA00004370"/>
    </source>
</evidence>
<keyword evidence="5" id="KW-0808">Transferase</keyword>
<dbReference type="PROSITE" id="PS50885">
    <property type="entry name" value="HAMP"/>
    <property type="match status" value="1"/>
</dbReference>
<dbReference type="SMART" id="SM00387">
    <property type="entry name" value="HATPase_c"/>
    <property type="match status" value="1"/>
</dbReference>
<gene>
    <name evidence="13" type="ORF">PYS61_04035</name>
</gene>
<feature type="domain" description="Histidine kinase" evidence="11">
    <location>
        <begin position="412"/>
        <end position="658"/>
    </location>
</feature>
<dbReference type="InterPro" id="IPR003594">
    <property type="entry name" value="HATPase_dom"/>
</dbReference>
<protein>
    <recommendedName>
        <fullName evidence="3">histidine kinase</fullName>
        <ecNumber evidence="3">2.7.13.3</ecNumber>
    </recommendedName>
</protein>
<name>A0ABY8C6N8_9FIRM</name>
<sequence length="663" mass="74859">MKKLTIFQQVMILIVVSLLLFSSLIFGFFSYATRLQLQKNQVTAMFTTTNSIVKTVKSIFSLNNEAARSQENYLRSLPDVIASDIFIVYFDPQRAANISSGKTGKIHPEINYNDTINYCLRENHGYSESEISEIIWKIKTTVNNLLVNGSNYSFDINLNSHNKSGNEYVCTASSFNVNRRSDKTHLRGAVFLVKSKTLIRSNLLVLNLSLLIGVSLTLLLMIIPILLLVTRLIKPLVKTRDVALAMQKGDFTQRADENAPAEIGDLAKSVNKLSYNLNLTLSSLHFEKNRLQQLLNNLAEGVLAYDASLLLTHQNQAMLTLFKPYLLEEHRWPDKGRAVNWPQALSLEKEFKQALLTGEAASYKRSYGKMIVAIDIYALSNELNNIVGVLASFRDITEQEEREQTQKDYVANVSHELRTPLTAIRALIEPLCDGIVDNEEDKLRYYHIILDETMRLSRLINQILTLSRLQAKKEKIALEDFSAAELLLTVKSKMLQLAKEKDIELQIPELPDYQPEAADKEQELYNPAELKDFDLHNYLNHDVLIQANFDYLEQLLIILLDNAMKHTPAGGKVQIVVSRGTGCIVISVVDNGEGIAADQQKYVFERFYKIDSSREQTRGNGLGLSIAKQIVESLGGKIWLTSRLHRGSCFSFSVKEGAEESAE</sequence>
<dbReference type="EMBL" id="CP118868">
    <property type="protein sequence ID" value="WEG35117.1"/>
    <property type="molecule type" value="Genomic_DNA"/>
</dbReference>
<keyword evidence="10" id="KW-0812">Transmembrane</keyword>
<organism evidence="13 14">
    <name type="scientific">Amygdalobacter indicium</name>
    <dbReference type="NCBI Taxonomy" id="3029272"/>
    <lineage>
        <taxon>Bacteria</taxon>
        <taxon>Bacillati</taxon>
        <taxon>Bacillota</taxon>
        <taxon>Clostridia</taxon>
        <taxon>Eubacteriales</taxon>
        <taxon>Oscillospiraceae</taxon>
        <taxon>Amygdalobacter</taxon>
    </lineage>
</organism>
<dbReference type="CDD" id="cd00082">
    <property type="entry name" value="HisKA"/>
    <property type="match status" value="1"/>
</dbReference>
<dbReference type="GO" id="GO:0005524">
    <property type="term" value="F:ATP binding"/>
    <property type="evidence" value="ECO:0007669"/>
    <property type="project" value="UniProtKB-KW"/>
</dbReference>
<keyword evidence="9" id="KW-0902">Two-component regulatory system</keyword>
<dbReference type="Gene3D" id="3.30.565.10">
    <property type="entry name" value="Histidine kinase-like ATPase, C-terminal domain"/>
    <property type="match status" value="1"/>
</dbReference>
<evidence type="ECO:0000256" key="5">
    <source>
        <dbReference type="ARBA" id="ARBA00022679"/>
    </source>
</evidence>
<evidence type="ECO:0000313" key="13">
    <source>
        <dbReference type="EMBL" id="WEG35117.1"/>
    </source>
</evidence>
<dbReference type="InterPro" id="IPR003660">
    <property type="entry name" value="HAMP_dom"/>
</dbReference>
<dbReference type="InterPro" id="IPR036890">
    <property type="entry name" value="HATPase_C_sf"/>
</dbReference>
<dbReference type="Pfam" id="PF00672">
    <property type="entry name" value="HAMP"/>
    <property type="match status" value="1"/>
</dbReference>
<feature type="domain" description="HAMP" evidence="12">
    <location>
        <begin position="230"/>
        <end position="282"/>
    </location>
</feature>
<dbReference type="InterPro" id="IPR005467">
    <property type="entry name" value="His_kinase_dom"/>
</dbReference>
<dbReference type="Pfam" id="PF02518">
    <property type="entry name" value="HATPase_c"/>
    <property type="match status" value="1"/>
</dbReference>
<comment type="catalytic activity">
    <reaction evidence="1">
        <text>ATP + protein L-histidine = ADP + protein N-phospho-L-histidine.</text>
        <dbReference type="EC" id="2.7.13.3"/>
    </reaction>
</comment>
<keyword evidence="6" id="KW-0547">Nucleotide-binding</keyword>
<dbReference type="Gene3D" id="6.10.340.10">
    <property type="match status" value="1"/>
</dbReference>
<feature type="transmembrane region" description="Helical" evidence="10">
    <location>
        <begin position="6"/>
        <end position="29"/>
    </location>
</feature>
<dbReference type="PRINTS" id="PR00344">
    <property type="entry name" value="BCTRLSENSOR"/>
</dbReference>
<dbReference type="PROSITE" id="PS50109">
    <property type="entry name" value="HIS_KIN"/>
    <property type="match status" value="1"/>
</dbReference>
<keyword evidence="14" id="KW-1185">Reference proteome</keyword>
<proteinExistence type="predicted"/>
<evidence type="ECO:0000256" key="7">
    <source>
        <dbReference type="ARBA" id="ARBA00022777"/>
    </source>
</evidence>
<dbReference type="InterPro" id="IPR004358">
    <property type="entry name" value="Sig_transdc_His_kin-like_C"/>
</dbReference>
<evidence type="ECO:0000259" key="12">
    <source>
        <dbReference type="PROSITE" id="PS50885"/>
    </source>
</evidence>
<dbReference type="SMART" id="SM00388">
    <property type="entry name" value="HisKA"/>
    <property type="match status" value="1"/>
</dbReference>
<evidence type="ECO:0000256" key="8">
    <source>
        <dbReference type="ARBA" id="ARBA00022840"/>
    </source>
</evidence>
<dbReference type="SUPFAM" id="SSF158472">
    <property type="entry name" value="HAMP domain-like"/>
    <property type="match status" value="1"/>
</dbReference>
<feature type="transmembrane region" description="Helical" evidence="10">
    <location>
        <begin position="204"/>
        <end position="229"/>
    </location>
</feature>
<dbReference type="Gene3D" id="3.30.450.20">
    <property type="entry name" value="PAS domain"/>
    <property type="match status" value="1"/>
</dbReference>
<keyword evidence="8 13" id="KW-0067">ATP-binding</keyword>
<evidence type="ECO:0000256" key="10">
    <source>
        <dbReference type="SAM" id="Phobius"/>
    </source>
</evidence>
<dbReference type="Proteomes" id="UP001220478">
    <property type="component" value="Chromosome"/>
</dbReference>
<evidence type="ECO:0000256" key="9">
    <source>
        <dbReference type="ARBA" id="ARBA00023012"/>
    </source>
</evidence>
<keyword evidence="10" id="KW-1133">Transmembrane helix</keyword>
<dbReference type="InterPro" id="IPR003661">
    <property type="entry name" value="HisK_dim/P_dom"/>
</dbReference>
<dbReference type="Gene3D" id="1.10.287.130">
    <property type="match status" value="1"/>
</dbReference>
<evidence type="ECO:0000256" key="1">
    <source>
        <dbReference type="ARBA" id="ARBA00000085"/>
    </source>
</evidence>
<evidence type="ECO:0000313" key="14">
    <source>
        <dbReference type="Proteomes" id="UP001220478"/>
    </source>
</evidence>
<dbReference type="SUPFAM" id="SSF55874">
    <property type="entry name" value="ATPase domain of HSP90 chaperone/DNA topoisomerase II/histidine kinase"/>
    <property type="match status" value="1"/>
</dbReference>
<keyword evidence="4" id="KW-0597">Phosphoprotein</keyword>
<dbReference type="InterPro" id="IPR036097">
    <property type="entry name" value="HisK_dim/P_sf"/>
</dbReference>